<protein>
    <submittedName>
        <fullName evidence="2">Uncharacterized protein</fullName>
    </submittedName>
</protein>
<reference evidence="2" key="1">
    <citation type="journal article" date="2023" name="Insect Mol. Biol.">
        <title>Genome sequencing provides insights into the evolution of gene families encoding plant cell wall-degrading enzymes in longhorned beetles.</title>
        <authorList>
            <person name="Shin N.R."/>
            <person name="Okamura Y."/>
            <person name="Kirsch R."/>
            <person name="Pauchet Y."/>
        </authorList>
    </citation>
    <scope>NUCLEOTIDE SEQUENCE</scope>
    <source>
        <strain evidence="2">MMC_N1</strain>
    </source>
</reference>
<evidence type="ECO:0000256" key="1">
    <source>
        <dbReference type="SAM" id="MobiDB-lite"/>
    </source>
</evidence>
<comment type="caution">
    <text evidence="2">The sequence shown here is derived from an EMBL/GenBank/DDBJ whole genome shotgun (WGS) entry which is preliminary data.</text>
</comment>
<accession>A0ABQ9IW24</accession>
<keyword evidence="3" id="KW-1185">Reference proteome</keyword>
<evidence type="ECO:0000313" key="3">
    <source>
        <dbReference type="Proteomes" id="UP001162164"/>
    </source>
</evidence>
<gene>
    <name evidence="2" type="ORF">NQ317_013976</name>
</gene>
<organism evidence="2 3">
    <name type="scientific">Molorchus minor</name>
    <dbReference type="NCBI Taxonomy" id="1323400"/>
    <lineage>
        <taxon>Eukaryota</taxon>
        <taxon>Metazoa</taxon>
        <taxon>Ecdysozoa</taxon>
        <taxon>Arthropoda</taxon>
        <taxon>Hexapoda</taxon>
        <taxon>Insecta</taxon>
        <taxon>Pterygota</taxon>
        <taxon>Neoptera</taxon>
        <taxon>Endopterygota</taxon>
        <taxon>Coleoptera</taxon>
        <taxon>Polyphaga</taxon>
        <taxon>Cucujiformia</taxon>
        <taxon>Chrysomeloidea</taxon>
        <taxon>Cerambycidae</taxon>
        <taxon>Lamiinae</taxon>
        <taxon>Monochamini</taxon>
        <taxon>Molorchus</taxon>
    </lineage>
</organism>
<dbReference type="EMBL" id="JAPWTJ010002206">
    <property type="protein sequence ID" value="KAJ8967349.1"/>
    <property type="molecule type" value="Genomic_DNA"/>
</dbReference>
<feature type="region of interest" description="Disordered" evidence="1">
    <location>
        <begin position="96"/>
        <end position="116"/>
    </location>
</feature>
<name>A0ABQ9IW24_9CUCU</name>
<feature type="compositionally biased region" description="Basic and acidic residues" evidence="1">
    <location>
        <begin position="102"/>
        <end position="116"/>
    </location>
</feature>
<sequence>MHMSNGTSTSGLNWDETFFARSVSGRLSPSAHQSPLRHEYHSEESLFEIQVSEPCEIIIISGRQSQGPKLYWSTSDHDPRSFLLGKVLRLLEELDDNTQTDKPAKNRVTNETHCRD</sequence>
<evidence type="ECO:0000313" key="2">
    <source>
        <dbReference type="EMBL" id="KAJ8967349.1"/>
    </source>
</evidence>
<proteinExistence type="predicted"/>
<dbReference type="Proteomes" id="UP001162164">
    <property type="component" value="Unassembled WGS sequence"/>
</dbReference>